<accession>A0AAV9VCV7</accession>
<dbReference type="EMBL" id="JAVHNQ010000001">
    <property type="protein sequence ID" value="KAK6359821.1"/>
    <property type="molecule type" value="Genomic_DNA"/>
</dbReference>
<dbReference type="AlphaFoldDB" id="A0AAV9VCV7"/>
<organism evidence="1 2">
    <name type="scientific">Orbilia brochopaga</name>
    <dbReference type="NCBI Taxonomy" id="3140254"/>
    <lineage>
        <taxon>Eukaryota</taxon>
        <taxon>Fungi</taxon>
        <taxon>Dikarya</taxon>
        <taxon>Ascomycota</taxon>
        <taxon>Pezizomycotina</taxon>
        <taxon>Orbiliomycetes</taxon>
        <taxon>Orbiliales</taxon>
        <taxon>Orbiliaceae</taxon>
        <taxon>Orbilia</taxon>
    </lineage>
</organism>
<proteinExistence type="predicted"/>
<protein>
    <submittedName>
        <fullName evidence="1">Uncharacterized protein</fullName>
    </submittedName>
</protein>
<evidence type="ECO:0000313" key="1">
    <source>
        <dbReference type="EMBL" id="KAK6359821.1"/>
    </source>
</evidence>
<comment type="caution">
    <text evidence="1">The sequence shown here is derived from an EMBL/GenBank/DDBJ whole genome shotgun (WGS) entry which is preliminary data.</text>
</comment>
<reference evidence="1 2" key="1">
    <citation type="submission" date="2019-10" db="EMBL/GenBank/DDBJ databases">
        <authorList>
            <person name="Palmer J.M."/>
        </authorList>
    </citation>
    <scope>NUCLEOTIDE SEQUENCE [LARGE SCALE GENOMIC DNA]</scope>
    <source>
        <strain evidence="1 2">TWF696</strain>
    </source>
</reference>
<name>A0AAV9VCV7_9PEZI</name>
<evidence type="ECO:0000313" key="2">
    <source>
        <dbReference type="Proteomes" id="UP001375240"/>
    </source>
</evidence>
<keyword evidence="2" id="KW-1185">Reference proteome</keyword>
<gene>
    <name evidence="1" type="ORF">TWF696_000956</name>
</gene>
<dbReference type="Proteomes" id="UP001375240">
    <property type="component" value="Unassembled WGS sequence"/>
</dbReference>
<sequence>MKENFSNMVVIDRLELSRIDMSLRDGRYLQYFSDDIGLTEVDLFPIIGVDDGNLVFGRSGLETEVDAGSVRLVNGHTLQAKIGGVTKYLDLNRNIRTEDEVLTYRADGYPGAADDLCICCRFSR</sequence>